<evidence type="ECO:0000313" key="5">
    <source>
        <dbReference type="EMBL" id="QKX60859.1"/>
    </source>
</evidence>
<evidence type="ECO:0000313" key="6">
    <source>
        <dbReference type="Proteomes" id="UP000509510"/>
    </source>
</evidence>
<evidence type="ECO:0000256" key="1">
    <source>
        <dbReference type="ARBA" id="ARBA00008060"/>
    </source>
</evidence>
<dbReference type="GO" id="GO:0000709">
    <property type="term" value="P:meiotic joint molecule formation"/>
    <property type="evidence" value="ECO:0007669"/>
    <property type="project" value="TreeGrafter"/>
</dbReference>
<proteinExistence type="inferred from homology"/>
<feature type="region of interest" description="Disordered" evidence="4">
    <location>
        <begin position="47"/>
        <end position="69"/>
    </location>
</feature>
<dbReference type="Pfam" id="PF07061">
    <property type="entry name" value="Swi5"/>
    <property type="match status" value="1"/>
</dbReference>
<dbReference type="GeneID" id="55995494"/>
<dbReference type="InterPro" id="IPR010760">
    <property type="entry name" value="DNA-repair_Swi5"/>
</dbReference>
<organism evidence="5 6">
    <name type="scientific">Talaromyces rugulosus</name>
    <name type="common">Penicillium rugulosum</name>
    <dbReference type="NCBI Taxonomy" id="121627"/>
    <lineage>
        <taxon>Eukaryota</taxon>
        <taxon>Fungi</taxon>
        <taxon>Dikarya</taxon>
        <taxon>Ascomycota</taxon>
        <taxon>Pezizomycotina</taxon>
        <taxon>Eurotiomycetes</taxon>
        <taxon>Eurotiomycetidae</taxon>
        <taxon>Eurotiales</taxon>
        <taxon>Trichocomaceae</taxon>
        <taxon>Talaromyces</taxon>
        <taxon>Talaromyces sect. Islandici</taxon>
    </lineage>
</organism>
<reference evidence="6" key="1">
    <citation type="submission" date="2020-06" db="EMBL/GenBank/DDBJ databases">
        <title>A chromosome-scale genome assembly of Talaromyces rugulosus W13939.</title>
        <authorList>
            <person name="Wang B."/>
            <person name="Guo L."/>
            <person name="Ye K."/>
            <person name="Wang L."/>
        </authorList>
    </citation>
    <scope>NUCLEOTIDE SEQUENCE [LARGE SCALE GENOMIC DNA]</scope>
    <source>
        <strain evidence="6">W13939</strain>
    </source>
</reference>
<protein>
    <recommendedName>
        <fullName evidence="7">Swi5-domain-containing protein</fullName>
    </recommendedName>
</protein>
<dbReference type="AlphaFoldDB" id="A0A7H8R398"/>
<dbReference type="OrthoDB" id="255837at2759"/>
<evidence type="ECO:0008006" key="7">
    <source>
        <dbReference type="Google" id="ProtNLM"/>
    </source>
</evidence>
<accession>A0A7H8R398</accession>
<keyword evidence="2" id="KW-0227">DNA damage</keyword>
<dbReference type="PANTHER" id="PTHR28529:SF2">
    <property type="entry name" value="DNA REPAIR PROTEIN SWI5 HOMOLOG"/>
    <property type="match status" value="1"/>
</dbReference>
<dbReference type="EMBL" id="CP055901">
    <property type="protein sequence ID" value="QKX60859.1"/>
    <property type="molecule type" value="Genomic_DNA"/>
</dbReference>
<feature type="region of interest" description="Disordered" evidence="4">
    <location>
        <begin position="1"/>
        <end position="31"/>
    </location>
</feature>
<name>A0A7H8R398_TALRU</name>
<dbReference type="PANTHER" id="PTHR28529">
    <property type="entry name" value="DNA REPAIR PROTEIN SWI5 HOMOLOG"/>
    <property type="match status" value="1"/>
</dbReference>
<dbReference type="GO" id="GO:0034974">
    <property type="term" value="C:Swi5-Swi2 complex"/>
    <property type="evidence" value="ECO:0007669"/>
    <property type="project" value="TreeGrafter"/>
</dbReference>
<sequence length="116" mass="12526">MSANTDTASSPPVTPNDTHQPPSDHQAQLDKRRTALVASISNLKTQISETESQLQAVNSKLRSPESAPQTVRNHIHLLHTYNEIRDVGQGLLGLIADARGARHVDIQNEFGVAAGD</sequence>
<dbReference type="KEGG" id="trg:TRUGW13939_08005"/>
<dbReference type="GO" id="GO:0032798">
    <property type="term" value="C:Swi5-Sfr1 complex"/>
    <property type="evidence" value="ECO:0007669"/>
    <property type="project" value="TreeGrafter"/>
</dbReference>
<evidence type="ECO:0000256" key="4">
    <source>
        <dbReference type="SAM" id="MobiDB-lite"/>
    </source>
</evidence>
<gene>
    <name evidence="5" type="ORF">TRUGW13939_08005</name>
</gene>
<dbReference type="Gene3D" id="1.20.5.170">
    <property type="match status" value="1"/>
</dbReference>
<evidence type="ECO:0000256" key="2">
    <source>
        <dbReference type="ARBA" id="ARBA00022763"/>
    </source>
</evidence>
<evidence type="ECO:0000256" key="3">
    <source>
        <dbReference type="ARBA" id="ARBA00023204"/>
    </source>
</evidence>
<dbReference type="RefSeq" id="XP_035347034.1">
    <property type="nucleotide sequence ID" value="XM_035491141.1"/>
</dbReference>
<keyword evidence="3" id="KW-0234">DNA repair</keyword>
<comment type="similarity">
    <text evidence="1">Belongs to the SWI5/SAE3 family.</text>
</comment>
<keyword evidence="6" id="KW-1185">Reference proteome</keyword>
<feature type="compositionally biased region" description="Polar residues" evidence="4">
    <location>
        <begin position="1"/>
        <end position="26"/>
    </location>
</feature>
<dbReference type="GO" id="GO:0010772">
    <property type="term" value="P:meiotic DNA recombinase assembly involved in reciprocal meiotic recombination"/>
    <property type="evidence" value="ECO:0007669"/>
    <property type="project" value="TreeGrafter"/>
</dbReference>
<dbReference type="Proteomes" id="UP000509510">
    <property type="component" value="Chromosome IV"/>
</dbReference>